<organism evidence="9">
    <name type="scientific">marine metagenome</name>
    <dbReference type="NCBI Taxonomy" id="408172"/>
    <lineage>
        <taxon>unclassified sequences</taxon>
        <taxon>metagenomes</taxon>
        <taxon>ecological metagenomes</taxon>
    </lineage>
</organism>
<dbReference type="NCBIfam" id="NF005589">
    <property type="entry name" value="PRK07314.1"/>
    <property type="match status" value="1"/>
</dbReference>
<dbReference type="InterPro" id="IPR020841">
    <property type="entry name" value="PKS_Beta-ketoAc_synthase_dom"/>
</dbReference>
<keyword evidence="2" id="KW-0444">Lipid biosynthesis</keyword>
<sequence>MPRKKVVITGMGALAPNGNSAILFWEALKSGISGIAPITYFDTEEHRVTIAGELTNFQPENYFEPKDIRKLDPFSIFALVAAQEAIESANLDFDAINLDRAGATIGTGVGGIQTLEHEHNNVENRGPRRVSPQFVAKMIANIAGGHLSMRWGLRGPSQTVTSACASATDAIGIALRLIRYGDADIMLAGGTEASITPLTIAGFANMRALSKNCDNPTKASRPFDAERDGFVLSEGAGILVVESEEHAINRGAEILAELAGYGATDDAFHITQPAPGGTGAMRAMEQAIKDADLKTNDIDYINAHGTSTPFNDKNESLAIRNLFRVHADKIKVSSTKSMTGHLLGAAGGIEAIATVKAINDQLAPPTINYKTPDSDCDLDFVPNNAQECKIDAALSNTFGFGGHNAVICFRKYN</sequence>
<dbReference type="PROSITE" id="PS00606">
    <property type="entry name" value="KS3_1"/>
    <property type="match status" value="1"/>
</dbReference>
<evidence type="ECO:0000256" key="2">
    <source>
        <dbReference type="ARBA" id="ARBA00022516"/>
    </source>
</evidence>
<dbReference type="PANTHER" id="PTHR11712:SF336">
    <property type="entry name" value="3-OXOACYL-[ACYL-CARRIER-PROTEIN] SYNTHASE, MITOCHONDRIAL"/>
    <property type="match status" value="1"/>
</dbReference>
<keyword evidence="7" id="KW-0012">Acyltransferase</keyword>
<dbReference type="InterPro" id="IPR014031">
    <property type="entry name" value="Ketoacyl_synth_C"/>
</dbReference>
<evidence type="ECO:0000256" key="3">
    <source>
        <dbReference type="ARBA" id="ARBA00022679"/>
    </source>
</evidence>
<evidence type="ECO:0000256" key="7">
    <source>
        <dbReference type="ARBA" id="ARBA00023315"/>
    </source>
</evidence>
<dbReference type="EMBL" id="UINC01018824">
    <property type="protein sequence ID" value="SVA79362.1"/>
    <property type="molecule type" value="Genomic_DNA"/>
</dbReference>
<proteinExistence type="inferred from homology"/>
<dbReference type="Gene3D" id="3.40.47.10">
    <property type="match status" value="1"/>
</dbReference>
<dbReference type="CDD" id="cd00834">
    <property type="entry name" value="KAS_I_II"/>
    <property type="match status" value="1"/>
</dbReference>
<name>A0A381YRW7_9ZZZZ</name>
<dbReference type="InterPro" id="IPR017568">
    <property type="entry name" value="3-oxoacyl-ACP_synth-2"/>
</dbReference>
<evidence type="ECO:0000313" key="9">
    <source>
        <dbReference type="EMBL" id="SVA79362.1"/>
    </source>
</evidence>
<gene>
    <name evidence="9" type="ORF">METZ01_LOCUS132216</name>
</gene>
<keyword evidence="5" id="KW-0443">Lipid metabolism</keyword>
<dbReference type="GO" id="GO:0006633">
    <property type="term" value="P:fatty acid biosynthetic process"/>
    <property type="evidence" value="ECO:0007669"/>
    <property type="project" value="UniProtKB-KW"/>
</dbReference>
<evidence type="ECO:0000256" key="5">
    <source>
        <dbReference type="ARBA" id="ARBA00023098"/>
    </source>
</evidence>
<dbReference type="InterPro" id="IPR014030">
    <property type="entry name" value="Ketoacyl_synth_N"/>
</dbReference>
<dbReference type="SMART" id="SM00825">
    <property type="entry name" value="PKS_KS"/>
    <property type="match status" value="1"/>
</dbReference>
<dbReference type="PROSITE" id="PS52004">
    <property type="entry name" value="KS3_2"/>
    <property type="match status" value="1"/>
</dbReference>
<evidence type="ECO:0000256" key="1">
    <source>
        <dbReference type="ARBA" id="ARBA00008467"/>
    </source>
</evidence>
<dbReference type="InterPro" id="IPR018201">
    <property type="entry name" value="Ketoacyl_synth_AS"/>
</dbReference>
<keyword evidence="4" id="KW-0276">Fatty acid metabolism</keyword>
<keyword evidence="3" id="KW-0808">Transferase</keyword>
<dbReference type="Pfam" id="PF00109">
    <property type="entry name" value="ketoacyl-synt"/>
    <property type="match status" value="1"/>
</dbReference>
<dbReference type="InterPro" id="IPR016039">
    <property type="entry name" value="Thiolase-like"/>
</dbReference>
<reference evidence="9" key="1">
    <citation type="submission" date="2018-05" db="EMBL/GenBank/DDBJ databases">
        <authorList>
            <person name="Lanie J.A."/>
            <person name="Ng W.-L."/>
            <person name="Kazmierczak K.M."/>
            <person name="Andrzejewski T.M."/>
            <person name="Davidsen T.M."/>
            <person name="Wayne K.J."/>
            <person name="Tettelin H."/>
            <person name="Glass J.I."/>
            <person name="Rusch D."/>
            <person name="Podicherti R."/>
            <person name="Tsui H.-C.T."/>
            <person name="Winkler M.E."/>
        </authorList>
    </citation>
    <scope>NUCLEOTIDE SEQUENCE</scope>
</reference>
<feature type="domain" description="Ketosynthase family 3 (KS3)" evidence="8">
    <location>
        <begin position="3"/>
        <end position="411"/>
    </location>
</feature>
<dbReference type="FunFam" id="3.40.47.10:FF:000009">
    <property type="entry name" value="3-oxoacyl-[acyl-carrier-protein] synthase 2"/>
    <property type="match status" value="1"/>
</dbReference>
<dbReference type="SUPFAM" id="SSF53901">
    <property type="entry name" value="Thiolase-like"/>
    <property type="match status" value="2"/>
</dbReference>
<accession>A0A381YRW7</accession>
<evidence type="ECO:0000256" key="4">
    <source>
        <dbReference type="ARBA" id="ARBA00022832"/>
    </source>
</evidence>
<keyword evidence="6" id="KW-0275">Fatty acid biosynthesis</keyword>
<protein>
    <recommendedName>
        <fullName evidence="8">Ketosynthase family 3 (KS3) domain-containing protein</fullName>
    </recommendedName>
</protein>
<dbReference type="InterPro" id="IPR000794">
    <property type="entry name" value="Beta-ketoacyl_synthase"/>
</dbReference>
<dbReference type="PIRSF" id="PIRSF000447">
    <property type="entry name" value="KAS_II"/>
    <property type="match status" value="1"/>
</dbReference>
<dbReference type="AlphaFoldDB" id="A0A381YRW7"/>
<evidence type="ECO:0000256" key="6">
    <source>
        <dbReference type="ARBA" id="ARBA00023160"/>
    </source>
</evidence>
<dbReference type="NCBIfam" id="TIGR03150">
    <property type="entry name" value="fabF"/>
    <property type="match status" value="1"/>
</dbReference>
<dbReference type="Pfam" id="PF02801">
    <property type="entry name" value="Ketoacyl-synt_C"/>
    <property type="match status" value="1"/>
</dbReference>
<evidence type="ECO:0000259" key="8">
    <source>
        <dbReference type="PROSITE" id="PS52004"/>
    </source>
</evidence>
<dbReference type="GO" id="GO:0004315">
    <property type="term" value="F:3-oxoacyl-[acyl-carrier-protein] synthase activity"/>
    <property type="evidence" value="ECO:0007669"/>
    <property type="project" value="InterPro"/>
</dbReference>
<comment type="similarity">
    <text evidence="1">Belongs to the thiolase-like superfamily. Beta-ketoacyl-ACP synthases family.</text>
</comment>
<dbReference type="PANTHER" id="PTHR11712">
    <property type="entry name" value="POLYKETIDE SYNTHASE-RELATED"/>
    <property type="match status" value="1"/>
</dbReference>
<dbReference type="GO" id="GO:0005829">
    <property type="term" value="C:cytosol"/>
    <property type="evidence" value="ECO:0007669"/>
    <property type="project" value="TreeGrafter"/>
</dbReference>